<evidence type="ECO:0000313" key="1">
    <source>
        <dbReference type="EMBL" id="PWW03206.1"/>
    </source>
</evidence>
<dbReference type="RefSeq" id="WP_110044101.1">
    <property type="nucleotide sequence ID" value="NZ_CP054612.1"/>
</dbReference>
<proteinExistence type="predicted"/>
<gene>
    <name evidence="1" type="ORF">DFQ01_107103</name>
</gene>
<name>A0A2V2YU53_9BACL</name>
<evidence type="ECO:0008006" key="3">
    <source>
        <dbReference type="Google" id="ProtNLM"/>
    </source>
</evidence>
<dbReference type="AlphaFoldDB" id="A0A2V2YU53"/>
<dbReference type="EMBL" id="QGTQ01000007">
    <property type="protein sequence ID" value="PWW03206.1"/>
    <property type="molecule type" value="Genomic_DNA"/>
</dbReference>
<evidence type="ECO:0000313" key="2">
    <source>
        <dbReference type="Proteomes" id="UP000246635"/>
    </source>
</evidence>
<sequence>MNHLPSHPTLLFNDILHSPTAINWRYQDQAGLSDRSLDCLQLCTKEVLLRQHVAANELLPVFLNPFDCHLLGEFHLRRSLPTLNHGWKVGKYPLNDKSDIRSFIKLILEAHRYALIFYQADKAAFSTYYKKHSIIHWAIVADVTDSSLILIDDTLVKDFLINGQVGIIPWSHLDQCLRYSNEFGVAILERLPDSSNETWETTFHRIIRDSVHAMLHCGGLARLQTFINHLYSLSHEQLNIYLEHLEFDINYYRKLRELWLLAVVKRQIPRSLLHADWAEELIPLCKSWSLVMGILMKWKKQPERDYRSKLNEYLIYMYDLETKLMRGLEPLTGDLCH</sequence>
<reference evidence="1 2" key="1">
    <citation type="submission" date="2018-05" db="EMBL/GenBank/DDBJ databases">
        <title>Genomic Encyclopedia of Type Strains, Phase III (KMG-III): the genomes of soil and plant-associated and newly described type strains.</title>
        <authorList>
            <person name="Whitman W."/>
        </authorList>
    </citation>
    <scope>NUCLEOTIDE SEQUENCE [LARGE SCALE GENOMIC DNA]</scope>
    <source>
        <strain evidence="1 2">CECT 5696</strain>
    </source>
</reference>
<comment type="caution">
    <text evidence="1">The sequence shown here is derived from an EMBL/GenBank/DDBJ whole genome shotgun (WGS) entry which is preliminary data.</text>
</comment>
<dbReference type="OrthoDB" id="2524290at2"/>
<protein>
    <recommendedName>
        <fullName evidence="3">Butirosin biosynthesis protein H-like</fullName>
    </recommendedName>
</protein>
<accession>A0A2V2YU53</accession>
<dbReference type="Proteomes" id="UP000246635">
    <property type="component" value="Unassembled WGS sequence"/>
</dbReference>
<organism evidence="1 2">
    <name type="scientific">Paenibacillus cellulosilyticus</name>
    <dbReference type="NCBI Taxonomy" id="375489"/>
    <lineage>
        <taxon>Bacteria</taxon>
        <taxon>Bacillati</taxon>
        <taxon>Bacillota</taxon>
        <taxon>Bacilli</taxon>
        <taxon>Bacillales</taxon>
        <taxon>Paenibacillaceae</taxon>
        <taxon>Paenibacillus</taxon>
    </lineage>
</organism>
<keyword evidence="2" id="KW-1185">Reference proteome</keyword>